<accession>A0AAX2RCI9</accession>
<evidence type="ECO:0000313" key="2">
    <source>
        <dbReference type="Proteomes" id="UP000298234"/>
    </source>
</evidence>
<dbReference type="AlphaFoldDB" id="A0AAX2RCI9"/>
<comment type="caution">
    <text evidence="1">The sequence shown here is derived from an EMBL/GenBank/DDBJ whole genome shotgun (WGS) entry which is preliminary data.</text>
</comment>
<gene>
    <name evidence="1" type="ORF">E3D37_39210</name>
</gene>
<evidence type="ECO:0000313" key="1">
    <source>
        <dbReference type="EMBL" id="TEU34456.1"/>
    </source>
</evidence>
<sequence length="123" mass="13442">MAFLEEGSVYPGHPLVLATIVMFAFDNFEAADEDTEHGWCRALADCRIPGAGDHVGAAMRVLRHGRAGWDADAMVAEAHRYWDQGQAGGHDKNVGPGRAQAVKIETVFRTKVATWLERRPALA</sequence>
<name>A0AAX2RCI9_BURCE</name>
<reference evidence="1 2" key="1">
    <citation type="submission" date="2019-03" db="EMBL/GenBank/DDBJ databases">
        <title>Burkholderia cepacia outbreak.</title>
        <authorList>
            <person name="Farzana R."/>
            <person name="Walsh T.R."/>
        </authorList>
    </citation>
    <scope>NUCLEOTIDE SEQUENCE [LARGE SCALE GENOMIC DNA]</scope>
    <source>
        <strain evidence="2">d13</strain>
    </source>
</reference>
<organism evidence="1 2">
    <name type="scientific">Burkholderia cepacia</name>
    <name type="common">Pseudomonas cepacia</name>
    <dbReference type="NCBI Taxonomy" id="292"/>
    <lineage>
        <taxon>Bacteria</taxon>
        <taxon>Pseudomonadati</taxon>
        <taxon>Pseudomonadota</taxon>
        <taxon>Betaproteobacteria</taxon>
        <taxon>Burkholderiales</taxon>
        <taxon>Burkholderiaceae</taxon>
        <taxon>Burkholderia</taxon>
        <taxon>Burkholderia cepacia complex</taxon>
    </lineage>
</organism>
<dbReference type="Proteomes" id="UP000298234">
    <property type="component" value="Unassembled WGS sequence"/>
</dbReference>
<dbReference type="EMBL" id="SNSQ01000074">
    <property type="protein sequence ID" value="TEU34456.1"/>
    <property type="molecule type" value="Genomic_DNA"/>
</dbReference>
<protein>
    <submittedName>
        <fullName evidence="1">Uncharacterized protein</fullName>
    </submittedName>
</protein>
<proteinExistence type="predicted"/>